<evidence type="ECO:0000256" key="7">
    <source>
        <dbReference type="HAMAP-Rule" id="MF_00375"/>
    </source>
</evidence>
<dbReference type="AlphaFoldDB" id="A0A1I4TFJ4"/>
<dbReference type="InterPro" id="IPR015422">
    <property type="entry name" value="PyrdxlP-dep_Trfase_small"/>
</dbReference>
<comment type="cofactor">
    <cofactor evidence="1 7">
        <name>pyridoxal 5'-phosphate</name>
        <dbReference type="ChEBI" id="CHEBI:597326"/>
    </cofactor>
</comment>
<dbReference type="SUPFAM" id="SSF53383">
    <property type="entry name" value="PLP-dependent transferases"/>
    <property type="match status" value="1"/>
</dbReference>
<dbReference type="EC" id="5.4.3.8" evidence="7"/>
<evidence type="ECO:0000256" key="1">
    <source>
        <dbReference type="ARBA" id="ARBA00001933"/>
    </source>
</evidence>
<keyword evidence="5 7" id="KW-0413">Isomerase</keyword>
<name>A0A1I4TFJ4_9BACT</name>
<dbReference type="NCBIfam" id="NF000818">
    <property type="entry name" value="PRK00062.1"/>
    <property type="match status" value="1"/>
</dbReference>
<dbReference type="PROSITE" id="PS00600">
    <property type="entry name" value="AA_TRANSFER_CLASS_3"/>
    <property type="match status" value="1"/>
</dbReference>
<dbReference type="STRING" id="39841.SAMN05660836_01387"/>
<dbReference type="NCBIfam" id="TIGR00713">
    <property type="entry name" value="hemL"/>
    <property type="match status" value="1"/>
</dbReference>
<evidence type="ECO:0000256" key="2">
    <source>
        <dbReference type="ARBA" id="ARBA00004819"/>
    </source>
</evidence>
<evidence type="ECO:0000313" key="9">
    <source>
        <dbReference type="Proteomes" id="UP000199611"/>
    </source>
</evidence>
<dbReference type="EMBL" id="FOUU01000003">
    <property type="protein sequence ID" value="SFM75435.1"/>
    <property type="molecule type" value="Genomic_DNA"/>
</dbReference>
<dbReference type="Gene3D" id="3.90.1150.10">
    <property type="entry name" value="Aspartate Aminotransferase, domain 1"/>
    <property type="match status" value="1"/>
</dbReference>
<proteinExistence type="inferred from homology"/>
<keyword evidence="4 7" id="KW-0663">Pyridoxal phosphate</keyword>
<dbReference type="PANTHER" id="PTHR43713">
    <property type="entry name" value="GLUTAMATE-1-SEMIALDEHYDE 2,1-AMINOMUTASE"/>
    <property type="match status" value="1"/>
</dbReference>
<evidence type="ECO:0000256" key="6">
    <source>
        <dbReference type="ARBA" id="ARBA00023244"/>
    </source>
</evidence>
<comment type="subcellular location">
    <subcellularLocation>
        <location evidence="7">Cytoplasm</location>
    </subcellularLocation>
</comment>
<dbReference type="FunFam" id="3.40.640.10:FF:000021">
    <property type="entry name" value="Glutamate-1-semialdehyde 2,1-aminomutase"/>
    <property type="match status" value="1"/>
</dbReference>
<dbReference type="Pfam" id="PF00202">
    <property type="entry name" value="Aminotran_3"/>
    <property type="match status" value="1"/>
</dbReference>
<evidence type="ECO:0000256" key="3">
    <source>
        <dbReference type="ARBA" id="ARBA00008981"/>
    </source>
</evidence>
<gene>
    <name evidence="7" type="primary">hemL</name>
    <name evidence="8" type="ORF">SAMN05660836_01387</name>
</gene>
<sequence length="432" mass="46278">MTVEKSKELYERACSVMPGGVNSPVRSGKAVGSIPVFVSSASGAYIWDEDGNRYVDYVCSWGPLILGHAHPAVVSAIKDVAERGTSYGIPTKLEVDMAEQVVKMVPSVEMVRFVNSGTEATMSALRLARAVTGRKKIVKFGGCYHGHSDCLLVSSGSGVVTLGIPGSPGVPEEIVTHTVSLPYNNLSAVEKVFDEMGKEIAAVIVEPVAGNMGVVPPEKGFLEGLRNLCDRWSALLIFDEVITGFRLSPGGAQRYYNVMPDITCLGKIIGGGLPVGAYGGRSEIMREVAPSGKVYQAGTLSGNPLAMAAGLATLKILETPGFYEDLEKKSAYLEKGLREAVSDAGVEMVLQRVGSMGCGFFRSGAVKNFEDAIKSDTNAYALFWRGMLENGIYLAPSQFEAFFVSSAHSYEDLDRTIDAARKVLKNMRGKKD</sequence>
<comment type="subunit">
    <text evidence="7">Homodimer.</text>
</comment>
<feature type="modified residue" description="N6-(pyridoxal phosphate)lysine" evidence="7">
    <location>
        <position position="267"/>
    </location>
</feature>
<dbReference type="PANTHER" id="PTHR43713:SF3">
    <property type="entry name" value="GLUTAMATE-1-SEMIALDEHYDE 2,1-AMINOMUTASE 1, CHLOROPLASTIC-RELATED"/>
    <property type="match status" value="1"/>
</dbReference>
<dbReference type="Proteomes" id="UP000199611">
    <property type="component" value="Unassembled WGS sequence"/>
</dbReference>
<dbReference type="HAMAP" id="MF_00375">
    <property type="entry name" value="HemL_aminotrans_3"/>
    <property type="match status" value="1"/>
</dbReference>
<dbReference type="GO" id="GO:0006782">
    <property type="term" value="P:protoporphyrinogen IX biosynthetic process"/>
    <property type="evidence" value="ECO:0007669"/>
    <property type="project" value="UniProtKB-UniRule"/>
</dbReference>
<dbReference type="OrthoDB" id="9801052at2"/>
<protein>
    <recommendedName>
        <fullName evidence="7">Glutamate-1-semialdehyde 2,1-aminomutase</fullName>
        <shortName evidence="7">GSA</shortName>
        <ecNumber evidence="7">5.4.3.8</ecNumber>
    </recommendedName>
    <alternativeName>
        <fullName evidence="7">Glutamate-1-semialdehyde aminotransferase</fullName>
        <shortName evidence="7">GSA-AT</shortName>
    </alternativeName>
</protein>
<dbReference type="GO" id="GO:0042286">
    <property type="term" value="F:glutamate-1-semialdehyde 2,1-aminomutase activity"/>
    <property type="evidence" value="ECO:0007669"/>
    <property type="project" value="UniProtKB-UniRule"/>
</dbReference>
<evidence type="ECO:0000256" key="5">
    <source>
        <dbReference type="ARBA" id="ARBA00023235"/>
    </source>
</evidence>
<dbReference type="InterPro" id="IPR005814">
    <property type="entry name" value="Aminotrans_3"/>
</dbReference>
<keyword evidence="7" id="KW-0963">Cytoplasm</keyword>
<comment type="catalytic activity">
    <reaction evidence="7">
        <text>(S)-4-amino-5-oxopentanoate = 5-aminolevulinate</text>
        <dbReference type="Rhea" id="RHEA:14265"/>
        <dbReference type="ChEBI" id="CHEBI:57501"/>
        <dbReference type="ChEBI" id="CHEBI:356416"/>
        <dbReference type="EC" id="5.4.3.8"/>
    </reaction>
</comment>
<dbReference type="InterPro" id="IPR049704">
    <property type="entry name" value="Aminotrans_3_PPA_site"/>
</dbReference>
<dbReference type="InterPro" id="IPR004639">
    <property type="entry name" value="4pyrrol_synth_GluAld_NH2Trfase"/>
</dbReference>
<dbReference type="InterPro" id="IPR015424">
    <property type="entry name" value="PyrdxlP-dep_Trfase"/>
</dbReference>
<dbReference type="GO" id="GO:0008483">
    <property type="term" value="F:transaminase activity"/>
    <property type="evidence" value="ECO:0007669"/>
    <property type="project" value="InterPro"/>
</dbReference>
<dbReference type="GO" id="GO:0005737">
    <property type="term" value="C:cytoplasm"/>
    <property type="evidence" value="ECO:0007669"/>
    <property type="project" value="UniProtKB-SubCell"/>
</dbReference>
<dbReference type="GO" id="GO:0030170">
    <property type="term" value="F:pyridoxal phosphate binding"/>
    <property type="evidence" value="ECO:0007669"/>
    <property type="project" value="InterPro"/>
</dbReference>
<dbReference type="UniPathway" id="UPA00251">
    <property type="reaction ID" value="UER00317"/>
</dbReference>
<dbReference type="InterPro" id="IPR015421">
    <property type="entry name" value="PyrdxlP-dep_Trfase_major"/>
</dbReference>
<evidence type="ECO:0000256" key="4">
    <source>
        <dbReference type="ARBA" id="ARBA00022898"/>
    </source>
</evidence>
<comment type="similarity">
    <text evidence="3 7">Belongs to the class-III pyridoxal-phosphate-dependent aminotransferase family. HemL subfamily.</text>
</comment>
<comment type="pathway">
    <text evidence="2">Porphyrin-containing compound metabolism; protoporphyrin-IX biosynthesis; 5-aminolevulinate from L-glutamyl-tRNA(Glu): step 2/2.</text>
</comment>
<keyword evidence="9" id="KW-1185">Reference proteome</keyword>
<accession>A0A1I4TFJ4</accession>
<organism evidence="8 9">
    <name type="scientific">Thermodesulforhabdus norvegica</name>
    <dbReference type="NCBI Taxonomy" id="39841"/>
    <lineage>
        <taxon>Bacteria</taxon>
        <taxon>Pseudomonadati</taxon>
        <taxon>Thermodesulfobacteriota</taxon>
        <taxon>Syntrophobacteria</taxon>
        <taxon>Syntrophobacterales</taxon>
        <taxon>Thermodesulforhabdaceae</taxon>
        <taxon>Thermodesulforhabdus</taxon>
    </lineage>
</organism>
<keyword evidence="6 7" id="KW-0627">Porphyrin biosynthesis</keyword>
<reference evidence="8 9" key="1">
    <citation type="submission" date="2016-10" db="EMBL/GenBank/DDBJ databases">
        <authorList>
            <person name="de Groot N.N."/>
        </authorList>
    </citation>
    <scope>NUCLEOTIDE SEQUENCE [LARGE SCALE GENOMIC DNA]</scope>
    <source>
        <strain evidence="8 9">DSM 9990</strain>
    </source>
</reference>
<dbReference type="CDD" id="cd00610">
    <property type="entry name" value="OAT_like"/>
    <property type="match status" value="1"/>
</dbReference>
<dbReference type="RefSeq" id="WP_093394523.1">
    <property type="nucleotide sequence ID" value="NZ_FOUU01000003.1"/>
</dbReference>
<evidence type="ECO:0000313" key="8">
    <source>
        <dbReference type="EMBL" id="SFM75435.1"/>
    </source>
</evidence>
<dbReference type="Gene3D" id="3.40.640.10">
    <property type="entry name" value="Type I PLP-dependent aspartate aminotransferase-like (Major domain)"/>
    <property type="match status" value="1"/>
</dbReference>